<dbReference type="InterPro" id="IPR015353">
    <property type="entry name" value="Rubisco_LSMT_subst-bd"/>
</dbReference>
<evidence type="ECO:0000259" key="9">
    <source>
        <dbReference type="PROSITE" id="PS50280"/>
    </source>
</evidence>
<feature type="compositionally biased region" description="Polar residues" evidence="8">
    <location>
        <begin position="626"/>
        <end position="642"/>
    </location>
</feature>
<evidence type="ECO:0000313" key="10">
    <source>
        <dbReference type="EnsemblMetazoa" id="XP_038075017.1"/>
    </source>
</evidence>
<accession>A0A914BHW2</accession>
<dbReference type="GO" id="GO:0005737">
    <property type="term" value="C:cytoplasm"/>
    <property type="evidence" value="ECO:0007669"/>
    <property type="project" value="UniProtKB-SubCell"/>
</dbReference>
<keyword evidence="11" id="KW-1185">Reference proteome</keyword>
<dbReference type="Proteomes" id="UP000887568">
    <property type="component" value="Unplaced"/>
</dbReference>
<evidence type="ECO:0000256" key="7">
    <source>
        <dbReference type="PROSITE-ProRule" id="PRU00898"/>
    </source>
</evidence>
<dbReference type="CTD" id="84193"/>
<dbReference type="InterPro" id="IPR044428">
    <property type="entry name" value="SETD3_SET"/>
</dbReference>
<feature type="compositionally biased region" description="Basic and acidic residues" evidence="8">
    <location>
        <begin position="9"/>
        <end position="20"/>
    </location>
</feature>
<dbReference type="PROSITE" id="PS51565">
    <property type="entry name" value="SAM_MT85_SETD3"/>
    <property type="match status" value="1"/>
</dbReference>
<dbReference type="InterPro" id="IPR025785">
    <property type="entry name" value="SETD3"/>
</dbReference>
<evidence type="ECO:0000256" key="6">
    <source>
        <dbReference type="ARBA" id="ARBA00023203"/>
    </source>
</evidence>
<dbReference type="Gene3D" id="3.90.1410.10">
    <property type="entry name" value="set domain protein methyltransferase, domain 1"/>
    <property type="match status" value="1"/>
</dbReference>
<dbReference type="OrthoDB" id="441812at2759"/>
<evidence type="ECO:0000256" key="8">
    <source>
        <dbReference type="SAM" id="MobiDB-lite"/>
    </source>
</evidence>
<keyword evidence="4 7" id="KW-0808">Transferase</keyword>
<dbReference type="EnsemblMetazoa" id="XM_038219089.1">
    <property type="protein sequence ID" value="XP_038075017.1"/>
    <property type="gene ID" value="LOC119742864"/>
</dbReference>
<comment type="catalytic activity">
    <reaction evidence="7">
        <text>L-histidyl-[protein] + S-adenosyl-L-methionine = N(tele)-methyl-L-histidyl-[protein] + S-adenosyl-L-homocysteine + H(+)</text>
        <dbReference type="Rhea" id="RHEA:19369"/>
        <dbReference type="Rhea" id="RHEA-COMP:9745"/>
        <dbReference type="Rhea" id="RHEA-COMP:11600"/>
        <dbReference type="ChEBI" id="CHEBI:15378"/>
        <dbReference type="ChEBI" id="CHEBI:16367"/>
        <dbReference type="ChEBI" id="CHEBI:29979"/>
        <dbReference type="ChEBI" id="CHEBI:57856"/>
        <dbReference type="ChEBI" id="CHEBI:59789"/>
        <dbReference type="EC" id="2.1.1.85"/>
    </reaction>
</comment>
<dbReference type="OMA" id="QHIDGIF"/>
<dbReference type="Gene3D" id="3.90.1420.10">
    <property type="entry name" value="Rubisco LSMT, substrate-binding domain"/>
    <property type="match status" value="1"/>
</dbReference>
<dbReference type="SUPFAM" id="SSF82199">
    <property type="entry name" value="SET domain"/>
    <property type="match status" value="1"/>
</dbReference>
<organism evidence="10 11">
    <name type="scientific">Patiria miniata</name>
    <name type="common">Bat star</name>
    <name type="synonym">Asterina miniata</name>
    <dbReference type="NCBI Taxonomy" id="46514"/>
    <lineage>
        <taxon>Eukaryota</taxon>
        <taxon>Metazoa</taxon>
        <taxon>Echinodermata</taxon>
        <taxon>Eleutherozoa</taxon>
        <taxon>Asterozoa</taxon>
        <taxon>Asteroidea</taxon>
        <taxon>Valvatacea</taxon>
        <taxon>Valvatida</taxon>
        <taxon>Asterinidae</taxon>
        <taxon>Patiria</taxon>
    </lineage>
</organism>
<sequence length="642" mass="72319">MGRKSRRKYNQDPEDVAKADKKEITSLCSQILEIAGRPSPMTPAKQWEEYLQIHSLVEKIRKKQHDVSFDNHNREEHVEEFMAWAHSQDIICDSVSIHQIDEQGLGLKAVKEIKEHDPFLTVPRKAMLTEDRVLDSPLGPLIRKDRVLQGMAHVALALFLLMERQSEHSNWKPYINILPSSYQVPLYFTPDELQQLQGSPTYTDALKQHKNIARQFAYFYKLFQMHVDAVKLPLKECFTYDGYRWAVSTVMSRQNQIPSEDGSHLVTVLIPLWDMCNHTNGVITTSFNLQRDSCDGLALHDVAVGEQVCIFYGLRSNSHLLLYSGFVYPESECDSVNIQLGISKNDRLYAMKSQLLAMMGSAESSINLAVEGGDNPVSPELIAFLRVFSMDEEELVIRMFDKNKTESLGRLIRPNCLISKANELRVWSFLETRLSLLLRQYKTTIEEDIEQLSKTDLSSNSKLCIQLRLLEKRILHNAIAYIKIRRKDTEELADDAVCYQEELESEDMDKVVEVPDASPAQVARLEYKTNPIDTQSDGSSSSNRNSSLSLQSDTSEDSISKPVNQITTEPSDSMGSAVTNGDNESYNSEIKVNGTVDSLNNALNGINLNGDSSHPVDGDTEGNHAATVSNGHSELNSIADNN</sequence>
<feature type="region of interest" description="Disordered" evidence="8">
    <location>
        <begin position="607"/>
        <end position="642"/>
    </location>
</feature>
<evidence type="ECO:0000256" key="5">
    <source>
        <dbReference type="ARBA" id="ARBA00022691"/>
    </source>
</evidence>
<keyword evidence="5 7" id="KW-0949">S-adenosyl-L-methionine</keyword>
<keyword evidence="6" id="KW-0009">Actin-binding</keyword>
<dbReference type="EC" id="2.1.1.85" evidence="7"/>
<keyword evidence="3 7" id="KW-0489">Methyltransferase</keyword>
<dbReference type="RefSeq" id="XP_038075017.1">
    <property type="nucleotide sequence ID" value="XM_038219089.1"/>
</dbReference>
<feature type="region of interest" description="Disordered" evidence="8">
    <location>
        <begin position="529"/>
        <end position="588"/>
    </location>
</feature>
<dbReference type="CDD" id="cd19176">
    <property type="entry name" value="SET_SETD3"/>
    <property type="match status" value="1"/>
</dbReference>
<dbReference type="InterPro" id="IPR046341">
    <property type="entry name" value="SET_dom_sf"/>
</dbReference>
<dbReference type="GO" id="GO:0018064">
    <property type="term" value="F:protein-L-histidine N-tele-methyltransferase activity"/>
    <property type="evidence" value="ECO:0007669"/>
    <property type="project" value="UniProtKB-EC"/>
</dbReference>
<dbReference type="GO" id="GO:0032259">
    <property type="term" value="P:methylation"/>
    <property type="evidence" value="ECO:0007669"/>
    <property type="project" value="UniProtKB-KW"/>
</dbReference>
<dbReference type="PANTHER" id="PTHR13271">
    <property type="entry name" value="UNCHARACTERIZED PUTATIVE METHYLTRANSFERASE"/>
    <property type="match status" value="1"/>
</dbReference>
<comment type="similarity">
    <text evidence="7">Belongs to the class V-like SAM-binding methyltransferase superfamily. SETD3 actin-histidine methyltransferase family.</text>
</comment>
<evidence type="ECO:0000256" key="4">
    <source>
        <dbReference type="ARBA" id="ARBA00022679"/>
    </source>
</evidence>
<feature type="domain" description="SET" evidence="9">
    <location>
        <begin position="93"/>
        <end position="313"/>
    </location>
</feature>
<feature type="region of interest" description="Disordered" evidence="8">
    <location>
        <begin position="1"/>
        <end position="20"/>
    </location>
</feature>
<evidence type="ECO:0000256" key="3">
    <source>
        <dbReference type="ARBA" id="ARBA00022603"/>
    </source>
</evidence>
<dbReference type="PANTHER" id="PTHR13271:SF47">
    <property type="entry name" value="ACTIN-HISTIDINE N-METHYLTRANSFERASE"/>
    <property type="match status" value="1"/>
</dbReference>
<dbReference type="GeneID" id="119742864"/>
<comment type="subcellular location">
    <subcellularLocation>
        <location evidence="1">Cytoplasm</location>
    </subcellularLocation>
</comment>
<dbReference type="InterPro" id="IPR050600">
    <property type="entry name" value="SETD3_SETD6_MTase"/>
</dbReference>
<dbReference type="InterPro" id="IPR036464">
    <property type="entry name" value="Rubisco_LSMT_subst-bd_sf"/>
</dbReference>
<dbReference type="AlphaFoldDB" id="A0A914BHW2"/>
<dbReference type="PROSITE" id="PS50280">
    <property type="entry name" value="SET"/>
    <property type="match status" value="1"/>
</dbReference>
<dbReference type="SUPFAM" id="SSF81822">
    <property type="entry name" value="RuBisCo LSMT C-terminal, substrate-binding domain"/>
    <property type="match status" value="1"/>
</dbReference>
<dbReference type="InterPro" id="IPR001214">
    <property type="entry name" value="SET_dom"/>
</dbReference>
<protein>
    <recommendedName>
        <fullName evidence="7">protein-histidine N-methyltransferase</fullName>
        <ecNumber evidence="7">2.1.1.85</ecNumber>
    </recommendedName>
</protein>
<feature type="compositionally biased region" description="Polar residues" evidence="8">
    <location>
        <begin position="561"/>
        <end position="588"/>
    </location>
</feature>
<reference evidence="10" key="1">
    <citation type="submission" date="2022-11" db="UniProtKB">
        <authorList>
            <consortium name="EnsemblMetazoa"/>
        </authorList>
    </citation>
    <scope>IDENTIFICATION</scope>
</reference>
<evidence type="ECO:0000256" key="1">
    <source>
        <dbReference type="ARBA" id="ARBA00004496"/>
    </source>
</evidence>
<evidence type="ECO:0000313" key="11">
    <source>
        <dbReference type="Proteomes" id="UP000887568"/>
    </source>
</evidence>
<dbReference type="GO" id="GO:0003779">
    <property type="term" value="F:actin binding"/>
    <property type="evidence" value="ECO:0007669"/>
    <property type="project" value="UniProtKB-KW"/>
</dbReference>
<dbReference type="GO" id="GO:0016279">
    <property type="term" value="F:protein-lysine N-methyltransferase activity"/>
    <property type="evidence" value="ECO:0007669"/>
    <property type="project" value="TreeGrafter"/>
</dbReference>
<dbReference type="Pfam" id="PF09273">
    <property type="entry name" value="Rubis-subs-bind"/>
    <property type="match status" value="1"/>
</dbReference>
<keyword evidence="2" id="KW-0963">Cytoplasm</keyword>
<name>A0A914BHW2_PATMI</name>
<feature type="compositionally biased region" description="Low complexity" evidence="8">
    <location>
        <begin position="535"/>
        <end position="553"/>
    </location>
</feature>
<proteinExistence type="inferred from homology"/>
<evidence type="ECO:0000256" key="2">
    <source>
        <dbReference type="ARBA" id="ARBA00022490"/>
    </source>
</evidence>